<keyword evidence="4" id="KW-0539">Nucleus</keyword>
<feature type="region of interest" description="Disordered" evidence="5">
    <location>
        <begin position="253"/>
        <end position="300"/>
    </location>
</feature>
<dbReference type="InterPro" id="IPR039924">
    <property type="entry name" value="ICln/Lot5/Saf5"/>
</dbReference>
<proteinExistence type="predicted"/>
<dbReference type="OrthoDB" id="19714at2759"/>
<dbReference type="Pfam" id="PF03517">
    <property type="entry name" value="Voldacs"/>
    <property type="match status" value="1"/>
</dbReference>
<comment type="subcellular location">
    <subcellularLocation>
        <location evidence="2">Cytoplasm</location>
    </subcellularLocation>
    <subcellularLocation>
        <location evidence="1">Nucleus</location>
    </subcellularLocation>
</comment>
<dbReference type="Gene3D" id="2.30.29.30">
    <property type="entry name" value="Pleckstrin-homology domain (PH domain)/Phosphotyrosine-binding domain (PTB)"/>
    <property type="match status" value="1"/>
</dbReference>
<dbReference type="GO" id="GO:0045292">
    <property type="term" value="P:mRNA cis splicing, via spliceosome"/>
    <property type="evidence" value="ECO:0007669"/>
    <property type="project" value="TreeGrafter"/>
</dbReference>
<evidence type="ECO:0000256" key="1">
    <source>
        <dbReference type="ARBA" id="ARBA00004123"/>
    </source>
</evidence>
<organism evidence="6 7">
    <name type="scientific">Hyaloscypha variabilis (strain UAMH 11265 / GT02V1 / F)</name>
    <name type="common">Meliniomyces variabilis</name>
    <dbReference type="NCBI Taxonomy" id="1149755"/>
    <lineage>
        <taxon>Eukaryota</taxon>
        <taxon>Fungi</taxon>
        <taxon>Dikarya</taxon>
        <taxon>Ascomycota</taxon>
        <taxon>Pezizomycotina</taxon>
        <taxon>Leotiomycetes</taxon>
        <taxon>Helotiales</taxon>
        <taxon>Hyaloscyphaceae</taxon>
        <taxon>Hyaloscypha</taxon>
        <taxon>Hyaloscypha variabilis</taxon>
    </lineage>
</organism>
<dbReference type="GO" id="GO:0005681">
    <property type="term" value="C:spliceosomal complex"/>
    <property type="evidence" value="ECO:0007669"/>
    <property type="project" value="TreeGrafter"/>
</dbReference>
<evidence type="ECO:0000256" key="4">
    <source>
        <dbReference type="ARBA" id="ARBA00023242"/>
    </source>
</evidence>
<dbReference type="AlphaFoldDB" id="A0A2J6QTB4"/>
<dbReference type="InterPro" id="IPR011993">
    <property type="entry name" value="PH-like_dom_sf"/>
</dbReference>
<accession>A0A2J6QTB4</accession>
<reference evidence="6 7" key="1">
    <citation type="submission" date="2016-04" db="EMBL/GenBank/DDBJ databases">
        <title>A degradative enzymes factory behind the ericoid mycorrhizal symbiosis.</title>
        <authorList>
            <consortium name="DOE Joint Genome Institute"/>
            <person name="Martino E."/>
            <person name="Morin E."/>
            <person name="Grelet G."/>
            <person name="Kuo A."/>
            <person name="Kohler A."/>
            <person name="Daghino S."/>
            <person name="Barry K."/>
            <person name="Choi C."/>
            <person name="Cichocki N."/>
            <person name="Clum A."/>
            <person name="Copeland A."/>
            <person name="Hainaut M."/>
            <person name="Haridas S."/>
            <person name="Labutti K."/>
            <person name="Lindquist E."/>
            <person name="Lipzen A."/>
            <person name="Khouja H.-R."/>
            <person name="Murat C."/>
            <person name="Ohm R."/>
            <person name="Olson A."/>
            <person name="Spatafora J."/>
            <person name="Veneault-Fourrey C."/>
            <person name="Henrissat B."/>
            <person name="Grigoriev I."/>
            <person name="Martin F."/>
            <person name="Perotto S."/>
        </authorList>
    </citation>
    <scope>NUCLEOTIDE SEQUENCE [LARGE SCALE GENOMIC DNA]</scope>
    <source>
        <strain evidence="6 7">F</strain>
    </source>
</reference>
<protein>
    <recommendedName>
        <fullName evidence="8">Benzoylformate decarboxylase</fullName>
    </recommendedName>
</protein>
<evidence type="ECO:0000256" key="3">
    <source>
        <dbReference type="ARBA" id="ARBA00022490"/>
    </source>
</evidence>
<dbReference type="GO" id="GO:0005829">
    <property type="term" value="C:cytosol"/>
    <property type="evidence" value="ECO:0007669"/>
    <property type="project" value="TreeGrafter"/>
</dbReference>
<name>A0A2J6QTB4_HYAVF</name>
<sequence length="300" mass="31716">MPPTTIHAPPALDSFTSLVDHQSQTPASFYGAKPVLHYHGVGVSVLIAEDHASKLPIFAVADGQQASANVDSAADSSEPAANITASVDAFVTSENLTLFNPTLSSGVSIPYPAISLHAIQRLADPTDPTKEVQGLYMQLELSDPYGVTDEDEPEIVELTLIPTTSGEAGIKELFEAVSNCSNLHPDPTYEDEDMEDGDGDSRIVFEGSVGYEGISGLPGVQRGAADGGLPPPFPGSGGWITAENVSEYFDDEGNWIADDGENGENLGEGAGRVRTRGELEGNDLNGHNEHDDEAKRPRTD</sequence>
<gene>
    <name evidence="6" type="ORF">L207DRAFT_538702</name>
</gene>
<evidence type="ECO:0000313" key="6">
    <source>
        <dbReference type="EMBL" id="PMD29516.1"/>
    </source>
</evidence>
<evidence type="ECO:0000256" key="2">
    <source>
        <dbReference type="ARBA" id="ARBA00004496"/>
    </source>
</evidence>
<evidence type="ECO:0000256" key="5">
    <source>
        <dbReference type="SAM" id="MobiDB-lite"/>
    </source>
</evidence>
<dbReference type="PANTHER" id="PTHR21399:SF0">
    <property type="entry name" value="METHYLOSOME SUBUNIT PICLN"/>
    <property type="match status" value="1"/>
</dbReference>
<dbReference type="Proteomes" id="UP000235786">
    <property type="component" value="Unassembled WGS sequence"/>
</dbReference>
<dbReference type="GO" id="GO:0034715">
    <property type="term" value="C:pICln-Sm protein complex"/>
    <property type="evidence" value="ECO:0007669"/>
    <property type="project" value="TreeGrafter"/>
</dbReference>
<dbReference type="STRING" id="1149755.A0A2J6QTB4"/>
<dbReference type="GO" id="GO:0000387">
    <property type="term" value="P:spliceosomal snRNP assembly"/>
    <property type="evidence" value="ECO:0007669"/>
    <property type="project" value="TreeGrafter"/>
</dbReference>
<dbReference type="EMBL" id="KZ613973">
    <property type="protein sequence ID" value="PMD29516.1"/>
    <property type="molecule type" value="Genomic_DNA"/>
</dbReference>
<feature type="compositionally biased region" description="Acidic residues" evidence="5">
    <location>
        <begin position="253"/>
        <end position="262"/>
    </location>
</feature>
<evidence type="ECO:0000313" key="7">
    <source>
        <dbReference type="Proteomes" id="UP000235786"/>
    </source>
</evidence>
<evidence type="ECO:0008006" key="8">
    <source>
        <dbReference type="Google" id="ProtNLM"/>
    </source>
</evidence>
<keyword evidence="7" id="KW-1185">Reference proteome</keyword>
<feature type="compositionally biased region" description="Basic and acidic residues" evidence="5">
    <location>
        <begin position="286"/>
        <end position="300"/>
    </location>
</feature>
<keyword evidence="3" id="KW-0963">Cytoplasm</keyword>
<dbReference type="PANTHER" id="PTHR21399">
    <property type="entry name" value="CHLORIDE CONDUCTANCE REGULATORY PROTEIN ICLN"/>
    <property type="match status" value="1"/>
</dbReference>